<evidence type="ECO:0000313" key="6">
    <source>
        <dbReference type="Proteomes" id="UP001445268"/>
    </source>
</evidence>
<accession>A0ABZ3E4F5</accession>
<dbReference type="InterPro" id="IPR050959">
    <property type="entry name" value="MarA-like"/>
</dbReference>
<dbReference type="InterPro" id="IPR010499">
    <property type="entry name" value="AraC_E-bd"/>
</dbReference>
<dbReference type="InterPro" id="IPR020449">
    <property type="entry name" value="Tscrpt_reg_AraC-type_HTH"/>
</dbReference>
<dbReference type="InterPro" id="IPR011256">
    <property type="entry name" value="Reg_factor_effector_dom_sf"/>
</dbReference>
<dbReference type="PRINTS" id="PR00032">
    <property type="entry name" value="HTHARAC"/>
</dbReference>
<dbReference type="PANTHER" id="PTHR47504:SF5">
    <property type="entry name" value="RIGHT ORIGIN-BINDING PROTEIN"/>
    <property type="match status" value="1"/>
</dbReference>
<reference evidence="5 6" key="1">
    <citation type="submission" date="2024-04" db="EMBL/GenBank/DDBJ databases">
        <title>Marinobacter sp. SBY-1.</title>
        <authorList>
            <person name="Pan C."/>
        </authorList>
    </citation>
    <scope>NUCLEOTIDE SEQUENCE [LARGE SCALE GENOMIC DNA]</scope>
    <source>
        <strain evidence="5 6">SBY-1</strain>
    </source>
</reference>
<dbReference type="Pfam" id="PF12833">
    <property type="entry name" value="HTH_18"/>
    <property type="match status" value="1"/>
</dbReference>
<feature type="domain" description="HTH araC/xylS-type" evidence="4">
    <location>
        <begin position="14"/>
        <end position="112"/>
    </location>
</feature>
<evidence type="ECO:0000256" key="3">
    <source>
        <dbReference type="ARBA" id="ARBA00023163"/>
    </source>
</evidence>
<evidence type="ECO:0000259" key="4">
    <source>
        <dbReference type="PROSITE" id="PS01124"/>
    </source>
</evidence>
<proteinExistence type="predicted"/>
<keyword evidence="1" id="KW-0805">Transcription regulation</keyword>
<dbReference type="Gene3D" id="3.20.80.10">
    <property type="entry name" value="Regulatory factor, effector binding domain"/>
    <property type="match status" value="1"/>
</dbReference>
<sequence>MTISSRYGQLGRIEQVLRHIHLNLDKPLAVASLARIGGWSRWQFNRVFSEQTGQSVGRYVRELRLSMAAEMLLFTEQRIIDIGLACGFSSDISFTRSFKQHFGCPPAQYRRRGLPCLLTTPLCLDPAMLPDAALRARVPAIRLDSKPAFGVSGRSDTIRGLFSSSPDFGTKVPALWASLIDSERLPAEQPRFGVLDLSRGPECEFRYLAGVQTENQDADTGSETLKVPAQNYVVISFQGPIQSLSEILKWFFTAWLPHAGCNAVYGYDLEVYPPDFDAGAPEVAMEYWIPVTLNEPFIARHAPIG</sequence>
<dbReference type="SMART" id="SM00342">
    <property type="entry name" value="HTH_ARAC"/>
    <property type="match status" value="1"/>
</dbReference>
<protein>
    <submittedName>
        <fullName evidence="5">AraC family transcriptional regulator</fullName>
    </submittedName>
</protein>
<keyword evidence="2" id="KW-0238">DNA-binding</keyword>
<dbReference type="SMART" id="SM00871">
    <property type="entry name" value="AraC_E_bind"/>
    <property type="match status" value="1"/>
</dbReference>
<dbReference type="Proteomes" id="UP001445268">
    <property type="component" value="Chromosome"/>
</dbReference>
<evidence type="ECO:0000256" key="2">
    <source>
        <dbReference type="ARBA" id="ARBA00023125"/>
    </source>
</evidence>
<dbReference type="SUPFAM" id="SSF55136">
    <property type="entry name" value="Probable bacterial effector-binding domain"/>
    <property type="match status" value="1"/>
</dbReference>
<evidence type="ECO:0000256" key="1">
    <source>
        <dbReference type="ARBA" id="ARBA00023015"/>
    </source>
</evidence>
<dbReference type="PANTHER" id="PTHR47504">
    <property type="entry name" value="RIGHT ORIGIN-BINDING PROTEIN"/>
    <property type="match status" value="1"/>
</dbReference>
<dbReference type="InterPro" id="IPR018062">
    <property type="entry name" value="HTH_AraC-typ_CS"/>
</dbReference>
<dbReference type="InterPro" id="IPR009057">
    <property type="entry name" value="Homeodomain-like_sf"/>
</dbReference>
<organism evidence="5 6">
    <name type="scientific">Marinobacter alkaliphilus</name>
    <dbReference type="NCBI Taxonomy" id="254719"/>
    <lineage>
        <taxon>Bacteria</taxon>
        <taxon>Pseudomonadati</taxon>
        <taxon>Pseudomonadota</taxon>
        <taxon>Gammaproteobacteria</taxon>
        <taxon>Pseudomonadales</taxon>
        <taxon>Marinobacteraceae</taxon>
        <taxon>Marinobacter</taxon>
    </lineage>
</organism>
<dbReference type="InterPro" id="IPR029441">
    <property type="entry name" value="Cass2"/>
</dbReference>
<dbReference type="Pfam" id="PF14526">
    <property type="entry name" value="Cass2"/>
    <property type="match status" value="1"/>
</dbReference>
<dbReference type="RefSeq" id="WP_342631478.1">
    <property type="nucleotide sequence ID" value="NZ_CP152380.1"/>
</dbReference>
<name>A0ABZ3E4F5_9GAMM</name>
<gene>
    <name evidence="5" type="ORF">AAGT77_18760</name>
</gene>
<dbReference type="InterPro" id="IPR018060">
    <property type="entry name" value="HTH_AraC"/>
</dbReference>
<dbReference type="EMBL" id="CP152380">
    <property type="protein sequence ID" value="XAF53939.1"/>
    <property type="molecule type" value="Genomic_DNA"/>
</dbReference>
<dbReference type="PROSITE" id="PS00041">
    <property type="entry name" value="HTH_ARAC_FAMILY_1"/>
    <property type="match status" value="1"/>
</dbReference>
<keyword evidence="3" id="KW-0804">Transcription</keyword>
<dbReference type="SUPFAM" id="SSF46689">
    <property type="entry name" value="Homeodomain-like"/>
    <property type="match status" value="2"/>
</dbReference>
<keyword evidence="6" id="KW-1185">Reference proteome</keyword>
<dbReference type="PROSITE" id="PS01124">
    <property type="entry name" value="HTH_ARAC_FAMILY_2"/>
    <property type="match status" value="1"/>
</dbReference>
<dbReference type="Gene3D" id="1.10.10.60">
    <property type="entry name" value="Homeodomain-like"/>
    <property type="match status" value="2"/>
</dbReference>
<evidence type="ECO:0000313" key="5">
    <source>
        <dbReference type="EMBL" id="XAF53939.1"/>
    </source>
</evidence>